<reference evidence="5 6" key="1">
    <citation type="submission" date="2013-07" db="EMBL/GenBank/DDBJ databases">
        <authorList>
            <person name="Stoco P.H."/>
            <person name="Wagner G."/>
            <person name="Gerber A."/>
            <person name="Zaha A."/>
            <person name="Thompson C."/>
            <person name="Bartholomeu D.C."/>
            <person name="Luckemeyer D.D."/>
            <person name="Bahia D."/>
            <person name="Loreto E."/>
            <person name="Prestes E.B."/>
            <person name="Lima F.M."/>
            <person name="Rodrigues-Luiz G."/>
            <person name="Vallejo G.A."/>
            <person name="Filho J.F."/>
            <person name="Monteiro K.M."/>
            <person name="Tyler K.M."/>
            <person name="de Almeida L.G."/>
            <person name="Ortiz M.F."/>
            <person name="Siervo M.A."/>
            <person name="de Moraes M.H."/>
            <person name="Cunha O.L."/>
            <person name="Mendonca-Neto R."/>
            <person name="Silva R."/>
            <person name="Teixeira S.M."/>
            <person name="Murta S.M."/>
            <person name="Sincero T.C."/>
            <person name="Mendes T.A."/>
            <person name="Urmenyi T.P."/>
            <person name="Silva V.G."/>
            <person name="da Rocha W.D."/>
            <person name="Andersson B."/>
            <person name="Romanha A.J."/>
            <person name="Steindel M."/>
            <person name="de Vasconcelos A.T."/>
            <person name="Grisard E.C."/>
        </authorList>
    </citation>
    <scope>NUCLEOTIDE SEQUENCE [LARGE SCALE GENOMIC DNA]</scope>
    <source>
        <strain evidence="5 6">SC58</strain>
    </source>
</reference>
<gene>
    <name evidence="5" type="ORF">TRSC58_06592</name>
</gene>
<feature type="domain" description="Chorein N-terminal" evidence="4">
    <location>
        <begin position="1"/>
        <end position="498"/>
    </location>
</feature>
<dbReference type="Pfam" id="PF12624">
    <property type="entry name" value="VPS13_N"/>
    <property type="match status" value="1"/>
</dbReference>
<evidence type="ECO:0000313" key="5">
    <source>
        <dbReference type="EMBL" id="ESL05747.1"/>
    </source>
</evidence>
<dbReference type="Proteomes" id="UP000031737">
    <property type="component" value="Unassembled WGS sequence"/>
</dbReference>
<protein>
    <recommendedName>
        <fullName evidence="4">Chorein N-terminal domain-containing protein</fullName>
    </recommendedName>
</protein>
<dbReference type="InterPro" id="IPR026854">
    <property type="entry name" value="VPS13_N"/>
</dbReference>
<comment type="caution">
    <text evidence="5">The sequence shown here is derived from an EMBL/GenBank/DDBJ whole genome shotgun (WGS) entry which is preliminary data.</text>
</comment>
<organism evidence="5 6">
    <name type="scientific">Trypanosoma rangeli SC58</name>
    <dbReference type="NCBI Taxonomy" id="429131"/>
    <lineage>
        <taxon>Eukaryota</taxon>
        <taxon>Discoba</taxon>
        <taxon>Euglenozoa</taxon>
        <taxon>Kinetoplastea</taxon>
        <taxon>Metakinetoplastina</taxon>
        <taxon>Trypanosomatida</taxon>
        <taxon>Trypanosomatidae</taxon>
        <taxon>Trypanosoma</taxon>
        <taxon>Herpetosoma</taxon>
    </lineage>
</organism>
<accession>A0A061IXJ7</accession>
<proteinExistence type="inferred from homology"/>
<dbReference type="InterPro" id="IPR026847">
    <property type="entry name" value="VPS13"/>
</dbReference>
<evidence type="ECO:0000313" key="6">
    <source>
        <dbReference type="Proteomes" id="UP000031737"/>
    </source>
</evidence>
<evidence type="ECO:0000256" key="1">
    <source>
        <dbReference type="ARBA" id="ARBA00006545"/>
    </source>
</evidence>
<dbReference type="AlphaFoldDB" id="A0A061IXJ7"/>
<dbReference type="OrthoDB" id="272810at2759"/>
<dbReference type="PANTHER" id="PTHR16166:SF93">
    <property type="entry name" value="INTERMEMBRANE LIPID TRANSFER PROTEIN VPS13"/>
    <property type="match status" value="1"/>
</dbReference>
<dbReference type="PANTHER" id="PTHR16166">
    <property type="entry name" value="VACUOLAR PROTEIN SORTING-ASSOCIATED PROTEIN VPS13"/>
    <property type="match status" value="1"/>
</dbReference>
<evidence type="ECO:0000259" key="4">
    <source>
        <dbReference type="Pfam" id="PF12624"/>
    </source>
</evidence>
<keyword evidence="6" id="KW-1185">Reference proteome</keyword>
<dbReference type="EMBL" id="AUPL01006592">
    <property type="protein sequence ID" value="ESL05747.1"/>
    <property type="molecule type" value="Genomic_DNA"/>
</dbReference>
<evidence type="ECO:0000256" key="2">
    <source>
        <dbReference type="ARBA" id="ARBA00022448"/>
    </source>
</evidence>
<evidence type="ECO:0000256" key="3">
    <source>
        <dbReference type="SAM" id="MobiDB-lite"/>
    </source>
</evidence>
<dbReference type="GO" id="GO:0006623">
    <property type="term" value="P:protein targeting to vacuole"/>
    <property type="evidence" value="ECO:0007669"/>
    <property type="project" value="TreeGrafter"/>
</dbReference>
<feature type="region of interest" description="Disordered" evidence="3">
    <location>
        <begin position="128"/>
        <end position="153"/>
    </location>
</feature>
<name>A0A061IXJ7_TRYRA</name>
<sequence>MFNKFVAGLVTNHLGNYFENVNREQVKVSLWSGHVRLRDLRFRRDALRAFDTAVCVKEGFIEEMTVTIPWTRLQSQCVVVAVEKVRVVLQQKTAAGYDPEREKQEVCERKLHQLNLFEEVLQQELAEETTAQAASSTHDKVSTGGVTQEEEEKEAYVEAQKDVTFAARLKAVILNNVQLMLKDIVVEYEGCYASGGSEDAGKDQRVGHDYHSVAIVLDCFRTYACDANFNPHFTAARDRVLYKKVVLEGVQFLINATTSRTVAGAGRDREESHVLDFLKETEGTPLEKVGRMSKHVTPSPLRQRQSSGSQSFVSPFGAIACVQYQPVPYRTDLPAARIDLHLDALCAALSREELATLCALWREIRDGEEYDVLRQFRPVGADKRRPTDNARAWWAYAIHVILHRIRRHRERHVFVWENYKHLKAAREEYMTLFKRARRGRLGANWLLELTVQEVLRLRELEIELPMESIKLARRLAYHRARLEREHREILLEKRRQQKQQQKQEDR</sequence>
<dbReference type="VEuPathDB" id="TriTrypDB:TRSC58_06592"/>
<dbReference type="GO" id="GO:0045053">
    <property type="term" value="P:protein retention in Golgi apparatus"/>
    <property type="evidence" value="ECO:0007669"/>
    <property type="project" value="TreeGrafter"/>
</dbReference>
<keyword evidence="2" id="KW-0813">Transport</keyword>
<comment type="similarity">
    <text evidence="1">Belongs to the VPS13 family.</text>
</comment>